<organism evidence="7 8">
    <name type="scientific">Ciona intestinalis</name>
    <name type="common">Transparent sea squirt</name>
    <name type="synonym">Ascidia intestinalis</name>
    <dbReference type="NCBI Taxonomy" id="7719"/>
    <lineage>
        <taxon>Eukaryota</taxon>
        <taxon>Metazoa</taxon>
        <taxon>Chordata</taxon>
        <taxon>Tunicata</taxon>
        <taxon>Ascidiacea</taxon>
        <taxon>Phlebobranchia</taxon>
        <taxon>Cionidae</taxon>
        <taxon>Ciona</taxon>
    </lineage>
</organism>
<evidence type="ECO:0000256" key="1">
    <source>
        <dbReference type="ARBA" id="ARBA00004613"/>
    </source>
</evidence>
<dbReference type="InParanoid" id="F6PSX9"/>
<feature type="chain" id="PRO_5003340731" description="Granulins domain-containing protein" evidence="5">
    <location>
        <begin position="22"/>
        <end position="240"/>
    </location>
</feature>
<name>F6PSX9_CIOIN</name>
<dbReference type="PANTHER" id="PTHR12274">
    <property type="entry name" value="GRANULIN"/>
    <property type="match status" value="1"/>
</dbReference>
<dbReference type="OMA" id="FNCNAIT"/>
<evidence type="ECO:0000256" key="3">
    <source>
        <dbReference type="ARBA" id="ARBA00022525"/>
    </source>
</evidence>
<evidence type="ECO:0000256" key="4">
    <source>
        <dbReference type="ARBA" id="ARBA00023157"/>
    </source>
</evidence>
<feature type="signal peptide" evidence="5">
    <location>
        <begin position="1"/>
        <end position="21"/>
    </location>
</feature>
<evidence type="ECO:0000256" key="2">
    <source>
        <dbReference type="ARBA" id="ARBA00010093"/>
    </source>
</evidence>
<proteinExistence type="inferred from homology"/>
<dbReference type="Pfam" id="PF00396">
    <property type="entry name" value="Granulin"/>
    <property type="match status" value="3"/>
</dbReference>
<keyword evidence="5" id="KW-0732">Signal</keyword>
<feature type="domain" description="Granulins" evidence="6">
    <location>
        <begin position="153"/>
        <end position="166"/>
    </location>
</feature>
<keyword evidence="8" id="KW-1185">Reference proteome</keyword>
<dbReference type="STRING" id="7719.ENSCINP00000023895"/>
<comment type="similarity">
    <text evidence="2">Belongs to the granulin family.</text>
</comment>
<reference evidence="8" key="1">
    <citation type="journal article" date="2002" name="Science">
        <title>The draft genome of Ciona intestinalis: insights into chordate and vertebrate origins.</title>
        <authorList>
            <person name="Dehal P."/>
            <person name="Satou Y."/>
            <person name="Campbell R.K."/>
            <person name="Chapman J."/>
            <person name="Degnan B."/>
            <person name="De Tomaso A."/>
            <person name="Davidson B."/>
            <person name="Di Gregorio A."/>
            <person name="Gelpke M."/>
            <person name="Goodstein D.M."/>
            <person name="Harafuji N."/>
            <person name="Hastings K.E."/>
            <person name="Ho I."/>
            <person name="Hotta K."/>
            <person name="Huang W."/>
            <person name="Kawashima T."/>
            <person name="Lemaire P."/>
            <person name="Martinez D."/>
            <person name="Meinertzhagen I.A."/>
            <person name="Necula S."/>
            <person name="Nonaka M."/>
            <person name="Putnam N."/>
            <person name="Rash S."/>
            <person name="Saiga H."/>
            <person name="Satake M."/>
            <person name="Terry A."/>
            <person name="Yamada L."/>
            <person name="Wang H.G."/>
            <person name="Awazu S."/>
            <person name="Azumi K."/>
            <person name="Boore J."/>
            <person name="Branno M."/>
            <person name="Chin-Bow S."/>
            <person name="DeSantis R."/>
            <person name="Doyle S."/>
            <person name="Francino P."/>
            <person name="Keys D.N."/>
            <person name="Haga S."/>
            <person name="Hayashi H."/>
            <person name="Hino K."/>
            <person name="Imai K.S."/>
            <person name="Inaba K."/>
            <person name="Kano S."/>
            <person name="Kobayashi K."/>
            <person name="Kobayashi M."/>
            <person name="Lee B.I."/>
            <person name="Makabe K.W."/>
            <person name="Manohar C."/>
            <person name="Matassi G."/>
            <person name="Medina M."/>
            <person name="Mochizuki Y."/>
            <person name="Mount S."/>
            <person name="Morishita T."/>
            <person name="Miura S."/>
            <person name="Nakayama A."/>
            <person name="Nishizaka S."/>
            <person name="Nomoto H."/>
            <person name="Ohta F."/>
            <person name="Oishi K."/>
            <person name="Rigoutsos I."/>
            <person name="Sano M."/>
            <person name="Sasaki A."/>
            <person name="Sasakura Y."/>
            <person name="Shoguchi E."/>
            <person name="Shin-i T."/>
            <person name="Spagnuolo A."/>
            <person name="Stainier D."/>
            <person name="Suzuki M.M."/>
            <person name="Tassy O."/>
            <person name="Takatori N."/>
            <person name="Tokuoka M."/>
            <person name="Yagi K."/>
            <person name="Yoshizaki F."/>
            <person name="Wada S."/>
            <person name="Zhang C."/>
            <person name="Hyatt P.D."/>
            <person name="Larimer F."/>
            <person name="Detter C."/>
            <person name="Doggett N."/>
            <person name="Glavina T."/>
            <person name="Hawkins T."/>
            <person name="Richardson P."/>
            <person name="Lucas S."/>
            <person name="Kohara Y."/>
            <person name="Levine M."/>
            <person name="Satoh N."/>
            <person name="Rokhsar D.S."/>
        </authorList>
    </citation>
    <scope>NUCLEOTIDE SEQUENCE [LARGE SCALE GENOMIC DNA]</scope>
</reference>
<dbReference type="GeneTree" id="ENSGT00470000042293"/>
<reference evidence="7" key="2">
    <citation type="journal article" date="2008" name="Genome Biol.">
        <title>Improved genome assembly and evidence-based global gene model set for the chordate Ciona intestinalis: new insight into intron and operon populations.</title>
        <authorList>
            <person name="Satou Y."/>
            <person name="Mineta K."/>
            <person name="Ogasawara M."/>
            <person name="Sasakura Y."/>
            <person name="Shoguchi E."/>
            <person name="Ueno K."/>
            <person name="Yamada L."/>
            <person name="Matsumoto J."/>
            <person name="Wasserscheid J."/>
            <person name="Dewar K."/>
            <person name="Wiley G.B."/>
            <person name="Macmil S.L."/>
            <person name="Roe B.A."/>
            <person name="Zeller R.W."/>
            <person name="Hastings K.E."/>
            <person name="Lemaire P."/>
            <person name="Lindquist E."/>
            <person name="Endo T."/>
            <person name="Hotta K."/>
            <person name="Inaba K."/>
        </authorList>
    </citation>
    <scope>NUCLEOTIDE SEQUENCE [LARGE SCALE GENOMIC DNA]</scope>
    <source>
        <strain evidence="7">wild type</strain>
    </source>
</reference>
<accession>F6PSX9</accession>
<dbReference type="PROSITE" id="PS00799">
    <property type="entry name" value="GRANULINS"/>
    <property type="match status" value="2"/>
</dbReference>
<reference evidence="7" key="4">
    <citation type="submission" date="2025-09" db="UniProtKB">
        <authorList>
            <consortium name="Ensembl"/>
        </authorList>
    </citation>
    <scope>IDENTIFICATION</scope>
</reference>
<protein>
    <recommendedName>
        <fullName evidence="6">Granulins domain-containing protein</fullName>
    </recommendedName>
</protein>
<feature type="domain" description="Granulins" evidence="6">
    <location>
        <begin position="75"/>
        <end position="88"/>
    </location>
</feature>
<evidence type="ECO:0000256" key="5">
    <source>
        <dbReference type="SAM" id="SignalP"/>
    </source>
</evidence>
<dbReference type="FunFam" id="2.10.25.160:FF:000001">
    <property type="entry name" value="Granulin precursor"/>
    <property type="match status" value="1"/>
</dbReference>
<dbReference type="AlphaFoldDB" id="F6PSX9"/>
<evidence type="ECO:0000313" key="8">
    <source>
        <dbReference type="Proteomes" id="UP000008144"/>
    </source>
</evidence>
<dbReference type="InterPro" id="IPR037277">
    <property type="entry name" value="Granulin_sf"/>
</dbReference>
<dbReference type="Gene3D" id="2.10.25.160">
    <property type="entry name" value="Granulin"/>
    <property type="match status" value="3"/>
</dbReference>
<sequence length="240" mass="25500">MNLYFILTCIVLSSFSTSSNGQVSNFGLKRILRPEYDTATVLCPDGRSECFSGSTCCKLSTGQYGCCPHPNAVCCKDDKHCCPHNYKCNVQNSTCDMALDVQVQPIMLTDSVILNVGMVQCPDGRSACPDGNTCCKLASGAYGCCPQPKAVCCSDHVHCCPQGYSCNVGSGTCLKQDSLSVVPWMEKQEAVAYNVGMVQCPDGRSACPDGNTCCKLASGAYGCCPQPKAVCCSDHVHCCP</sequence>
<keyword evidence="4" id="KW-1015">Disulfide bond</keyword>
<dbReference type="GO" id="GO:0005576">
    <property type="term" value="C:extracellular region"/>
    <property type="evidence" value="ECO:0000318"/>
    <property type="project" value="GO_Central"/>
</dbReference>
<dbReference type="Ensembl" id="ENSCINT00000024141.2">
    <property type="protein sequence ID" value="ENSCINP00000023895.2"/>
    <property type="gene ID" value="ENSCING00000022023.1"/>
</dbReference>
<dbReference type="HOGENOM" id="CLU_066308_0_0_1"/>
<dbReference type="PANTHER" id="PTHR12274:SF3">
    <property type="entry name" value="PROGRANULIN"/>
    <property type="match status" value="1"/>
</dbReference>
<evidence type="ECO:0000313" key="7">
    <source>
        <dbReference type="Ensembl" id="ENSCINP00000023895.2"/>
    </source>
</evidence>
<dbReference type="InterPro" id="IPR039036">
    <property type="entry name" value="Granulin_fam"/>
</dbReference>
<dbReference type="SUPFAM" id="SSF57277">
    <property type="entry name" value="Granulin repeat"/>
    <property type="match status" value="3"/>
</dbReference>
<dbReference type="SMART" id="SM00277">
    <property type="entry name" value="GRAN"/>
    <property type="match status" value="3"/>
</dbReference>
<evidence type="ECO:0000259" key="6">
    <source>
        <dbReference type="PROSITE" id="PS00799"/>
    </source>
</evidence>
<dbReference type="EMBL" id="EAAA01000240">
    <property type="status" value="NOT_ANNOTATED_CDS"/>
    <property type="molecule type" value="Genomic_DNA"/>
</dbReference>
<dbReference type="InterPro" id="IPR000118">
    <property type="entry name" value="Granulin"/>
</dbReference>
<dbReference type="Proteomes" id="UP000008144">
    <property type="component" value="Chromosome 1"/>
</dbReference>
<reference evidence="7" key="3">
    <citation type="submission" date="2025-08" db="UniProtKB">
        <authorList>
            <consortium name="Ensembl"/>
        </authorList>
    </citation>
    <scope>IDENTIFICATION</scope>
</reference>
<comment type="subcellular location">
    <subcellularLocation>
        <location evidence="1">Secreted</location>
    </subcellularLocation>
</comment>
<keyword evidence="3" id="KW-0964">Secreted</keyword>